<dbReference type="EMBL" id="PQFF01000122">
    <property type="protein sequence ID" value="RHZ80866.1"/>
    <property type="molecule type" value="Genomic_DNA"/>
</dbReference>
<dbReference type="AlphaFoldDB" id="A0A397J4D1"/>
<reference evidence="2 3" key="1">
    <citation type="submission" date="2018-08" db="EMBL/GenBank/DDBJ databases">
        <title>Genome and evolution of the arbuscular mycorrhizal fungus Diversispora epigaea (formerly Glomus versiforme) and its bacterial endosymbionts.</title>
        <authorList>
            <person name="Sun X."/>
            <person name="Fei Z."/>
            <person name="Harrison M."/>
        </authorList>
    </citation>
    <scope>NUCLEOTIDE SEQUENCE [LARGE SCALE GENOMIC DNA]</scope>
    <source>
        <strain evidence="2 3">IT104</strain>
    </source>
</reference>
<comment type="caution">
    <text evidence="2">The sequence shown here is derived from an EMBL/GenBank/DDBJ whole genome shotgun (WGS) entry which is preliminary data.</text>
</comment>
<feature type="transmembrane region" description="Helical" evidence="1">
    <location>
        <begin position="86"/>
        <end position="111"/>
    </location>
</feature>
<organism evidence="2 3">
    <name type="scientific">Diversispora epigaea</name>
    <dbReference type="NCBI Taxonomy" id="1348612"/>
    <lineage>
        <taxon>Eukaryota</taxon>
        <taxon>Fungi</taxon>
        <taxon>Fungi incertae sedis</taxon>
        <taxon>Mucoromycota</taxon>
        <taxon>Glomeromycotina</taxon>
        <taxon>Glomeromycetes</taxon>
        <taxon>Diversisporales</taxon>
        <taxon>Diversisporaceae</taxon>
        <taxon>Diversispora</taxon>
    </lineage>
</organism>
<evidence type="ECO:0000313" key="3">
    <source>
        <dbReference type="Proteomes" id="UP000266861"/>
    </source>
</evidence>
<evidence type="ECO:0000313" key="2">
    <source>
        <dbReference type="EMBL" id="RHZ80866.1"/>
    </source>
</evidence>
<evidence type="ECO:0000256" key="1">
    <source>
        <dbReference type="SAM" id="Phobius"/>
    </source>
</evidence>
<keyword evidence="3" id="KW-1185">Reference proteome</keyword>
<protein>
    <submittedName>
        <fullName evidence="2">Uncharacterized protein</fullName>
    </submittedName>
</protein>
<keyword evidence="1" id="KW-1133">Transmembrane helix</keyword>
<keyword evidence="1" id="KW-0812">Transmembrane</keyword>
<keyword evidence="1" id="KW-0472">Membrane</keyword>
<dbReference type="Proteomes" id="UP000266861">
    <property type="component" value="Unassembled WGS sequence"/>
</dbReference>
<proteinExistence type="predicted"/>
<sequence length="114" mass="12892">MEANTSVLKIDDITSSNIESEPLLQSNVYISSLEISVLPNLAQQGILNTFSDKSNSQILMPQRSVPYMLREIEWTKPRVFDSSISIVTRIFGLPIITYLLLALLIIVIIWIRSI</sequence>
<accession>A0A397J4D1</accession>
<name>A0A397J4D1_9GLOM</name>
<gene>
    <name evidence="2" type="ORF">Glove_131g73</name>
</gene>